<evidence type="ECO:0000313" key="2">
    <source>
        <dbReference type="EMBL" id="HJE22927.1"/>
    </source>
</evidence>
<dbReference type="Pfam" id="PF09490">
    <property type="entry name" value="CbtA"/>
    <property type="match status" value="1"/>
</dbReference>
<feature type="transmembrane region" description="Helical" evidence="1">
    <location>
        <begin position="165"/>
        <end position="182"/>
    </location>
</feature>
<feature type="transmembrane region" description="Helical" evidence="1">
    <location>
        <begin position="228"/>
        <end position="248"/>
    </location>
</feature>
<dbReference type="EMBL" id="DYYG01000013">
    <property type="protein sequence ID" value="HJE22927.1"/>
    <property type="molecule type" value="Genomic_DNA"/>
</dbReference>
<reference evidence="2" key="2">
    <citation type="submission" date="2021-09" db="EMBL/GenBank/DDBJ databases">
        <authorList>
            <person name="Gilroy R."/>
        </authorList>
    </citation>
    <scope>NUCLEOTIDE SEQUENCE</scope>
    <source>
        <strain evidence="2">316</strain>
    </source>
</reference>
<feature type="transmembrane region" description="Helical" evidence="1">
    <location>
        <begin position="128"/>
        <end position="145"/>
    </location>
</feature>
<comment type="caution">
    <text evidence="2">The sequence shown here is derived from an EMBL/GenBank/DDBJ whole genome shotgun (WGS) entry which is preliminary data.</text>
</comment>
<sequence>MITRLLSAALVAGFLASVVATGLQLALTSPLILQAETYEGEGTHALAPALDASPAIRLASLIVPAHAHSHGPGEGGHDHGTAEDWQPAPGLQRIAFTGLATLIGGVGYALLLAAVMLALRREPTPRSGLAIGIAGFLAVALAPAIGLPPELPGMGGAPLMLRQSWWLMTVIATGLGLYLIAVRRVPLTILGGLVLIVAPHLAGAPQVAEAASQVPPAMAAQFAARSLAIGFVFWALIGLAYGWAWELFGREAGARAQARSQAQPHA</sequence>
<dbReference type="Proteomes" id="UP000742631">
    <property type="component" value="Unassembled WGS sequence"/>
</dbReference>
<organism evidence="2 3">
    <name type="scientific">Methylorubrum populi</name>
    <dbReference type="NCBI Taxonomy" id="223967"/>
    <lineage>
        <taxon>Bacteria</taxon>
        <taxon>Pseudomonadati</taxon>
        <taxon>Pseudomonadota</taxon>
        <taxon>Alphaproteobacteria</taxon>
        <taxon>Hyphomicrobiales</taxon>
        <taxon>Methylobacteriaceae</taxon>
        <taxon>Methylorubrum</taxon>
    </lineage>
</organism>
<proteinExistence type="predicted"/>
<dbReference type="InterPro" id="IPR012666">
    <property type="entry name" value="CbtA_put"/>
</dbReference>
<keyword evidence="1" id="KW-0812">Transmembrane</keyword>
<keyword evidence="1" id="KW-0472">Membrane</keyword>
<reference evidence="2" key="1">
    <citation type="journal article" date="2021" name="PeerJ">
        <title>Extensive microbial diversity within the chicken gut microbiome revealed by metagenomics and culture.</title>
        <authorList>
            <person name="Gilroy R."/>
            <person name="Ravi A."/>
            <person name="Getino M."/>
            <person name="Pursley I."/>
            <person name="Horton D.L."/>
            <person name="Alikhan N.F."/>
            <person name="Baker D."/>
            <person name="Gharbi K."/>
            <person name="Hall N."/>
            <person name="Watson M."/>
            <person name="Adriaenssens E.M."/>
            <person name="Foster-Nyarko E."/>
            <person name="Jarju S."/>
            <person name="Secka A."/>
            <person name="Antonio M."/>
            <person name="Oren A."/>
            <person name="Chaudhuri R.R."/>
            <person name="La Ragione R."/>
            <person name="Hildebrand F."/>
            <person name="Pallen M.J."/>
        </authorList>
    </citation>
    <scope>NUCLEOTIDE SEQUENCE</scope>
    <source>
        <strain evidence="2">316</strain>
    </source>
</reference>
<feature type="transmembrane region" description="Helical" evidence="1">
    <location>
        <begin position="94"/>
        <end position="119"/>
    </location>
</feature>
<evidence type="ECO:0000313" key="3">
    <source>
        <dbReference type="Proteomes" id="UP000742631"/>
    </source>
</evidence>
<dbReference type="NCBIfam" id="TIGR02458">
    <property type="entry name" value="CbtA"/>
    <property type="match status" value="1"/>
</dbReference>
<feature type="transmembrane region" description="Helical" evidence="1">
    <location>
        <begin position="189"/>
        <end position="208"/>
    </location>
</feature>
<keyword evidence="1" id="KW-1133">Transmembrane helix</keyword>
<evidence type="ECO:0000256" key="1">
    <source>
        <dbReference type="SAM" id="Phobius"/>
    </source>
</evidence>
<name>A0A921JEC7_9HYPH</name>
<gene>
    <name evidence="2" type="ORF">K8W01_04650</name>
</gene>
<protein>
    <submittedName>
        <fullName evidence="2">CbtA family protein</fullName>
    </submittedName>
</protein>
<dbReference type="AlphaFoldDB" id="A0A921JEC7"/>
<accession>A0A921JEC7</accession>